<dbReference type="InterPro" id="IPR000719">
    <property type="entry name" value="Prot_kinase_dom"/>
</dbReference>
<dbReference type="PROSITE" id="PS50011">
    <property type="entry name" value="PROTEIN_KINASE_DOM"/>
    <property type="match status" value="1"/>
</dbReference>
<accession>A0A0P1ANQ8</accession>
<dbReference type="GO" id="GO:0005524">
    <property type="term" value="F:ATP binding"/>
    <property type="evidence" value="ECO:0007669"/>
    <property type="project" value="UniProtKB-UniRule"/>
</dbReference>
<keyword evidence="12" id="KW-1185">Reference proteome</keyword>
<dbReference type="InterPro" id="IPR008271">
    <property type="entry name" value="Ser/Thr_kinase_AS"/>
</dbReference>
<feature type="compositionally biased region" description="Basic residues" evidence="9">
    <location>
        <begin position="32"/>
        <end position="104"/>
    </location>
</feature>
<evidence type="ECO:0000313" key="12">
    <source>
        <dbReference type="Proteomes" id="UP000054928"/>
    </source>
</evidence>
<feature type="compositionally biased region" description="Basic residues" evidence="9">
    <location>
        <begin position="16"/>
        <end position="25"/>
    </location>
</feature>
<dbReference type="PROSITE" id="PS00107">
    <property type="entry name" value="PROTEIN_KINASE_ATP"/>
    <property type="match status" value="1"/>
</dbReference>
<evidence type="ECO:0000256" key="7">
    <source>
        <dbReference type="ARBA" id="ARBA00023596"/>
    </source>
</evidence>
<dbReference type="OrthoDB" id="3967at2759"/>
<dbReference type="Proteomes" id="UP000054928">
    <property type="component" value="Unassembled WGS sequence"/>
</dbReference>
<comment type="similarity">
    <text evidence="7">Belongs to the protein kinase superfamily. CMGC Ser/Thr protein kinase family.</text>
</comment>
<evidence type="ECO:0000256" key="9">
    <source>
        <dbReference type="SAM" id="MobiDB-lite"/>
    </source>
</evidence>
<evidence type="ECO:0000259" key="10">
    <source>
        <dbReference type="PROSITE" id="PS50011"/>
    </source>
</evidence>
<evidence type="ECO:0000256" key="6">
    <source>
        <dbReference type="ARBA" id="ARBA00022840"/>
    </source>
</evidence>
<dbReference type="PANTHER" id="PTHR24058:SF103">
    <property type="entry name" value="SERINE_THREONINE-PROTEIN KINASE PRP4 HOMOLOG"/>
    <property type="match status" value="1"/>
</dbReference>
<evidence type="ECO:0000256" key="8">
    <source>
        <dbReference type="PROSITE-ProRule" id="PRU10141"/>
    </source>
</evidence>
<dbReference type="Gene3D" id="1.10.510.10">
    <property type="entry name" value="Transferase(Phosphotransferase) domain 1"/>
    <property type="match status" value="1"/>
</dbReference>
<dbReference type="SMART" id="SM00220">
    <property type="entry name" value="S_TKc"/>
    <property type="match status" value="1"/>
</dbReference>
<dbReference type="AlphaFoldDB" id="A0A0P1ANQ8"/>
<dbReference type="FunFam" id="1.10.510.10:FF:000078">
    <property type="entry name" value="Serine/threonine-protein kinase PRP4 homolog"/>
    <property type="match status" value="1"/>
</dbReference>
<name>A0A0P1ANQ8_PLAHL</name>
<keyword evidence="4 8" id="KW-0547">Nucleotide-binding</keyword>
<evidence type="ECO:0000313" key="11">
    <source>
        <dbReference type="EMBL" id="CEG42782.1"/>
    </source>
</evidence>
<keyword evidence="3" id="KW-0808">Transferase</keyword>
<organism evidence="11 12">
    <name type="scientific">Plasmopara halstedii</name>
    <name type="common">Downy mildew of sunflower</name>
    <dbReference type="NCBI Taxonomy" id="4781"/>
    <lineage>
        <taxon>Eukaryota</taxon>
        <taxon>Sar</taxon>
        <taxon>Stramenopiles</taxon>
        <taxon>Oomycota</taxon>
        <taxon>Peronosporomycetes</taxon>
        <taxon>Peronosporales</taxon>
        <taxon>Peronosporaceae</taxon>
        <taxon>Plasmopara</taxon>
    </lineage>
</organism>
<reference evidence="12" key="1">
    <citation type="submission" date="2014-09" db="EMBL/GenBank/DDBJ databases">
        <authorList>
            <person name="Sharma Rahul"/>
            <person name="Thines Marco"/>
        </authorList>
    </citation>
    <scope>NUCLEOTIDE SEQUENCE [LARGE SCALE GENOMIC DNA]</scope>
</reference>
<evidence type="ECO:0000256" key="5">
    <source>
        <dbReference type="ARBA" id="ARBA00022777"/>
    </source>
</evidence>
<protein>
    <recommendedName>
        <fullName evidence="1">non-specific serine/threonine protein kinase</fullName>
        <ecNumber evidence="1">2.7.11.1</ecNumber>
    </recommendedName>
</protein>
<dbReference type="GO" id="GO:0004674">
    <property type="term" value="F:protein serine/threonine kinase activity"/>
    <property type="evidence" value="ECO:0007669"/>
    <property type="project" value="UniProtKB-KW"/>
</dbReference>
<feature type="compositionally biased region" description="Polar residues" evidence="9">
    <location>
        <begin position="133"/>
        <end position="145"/>
    </location>
</feature>
<feature type="compositionally biased region" description="Basic and acidic residues" evidence="9">
    <location>
        <begin position="147"/>
        <end position="179"/>
    </location>
</feature>
<dbReference type="STRING" id="4781.A0A0P1ANQ8"/>
<dbReference type="Gene3D" id="3.30.200.20">
    <property type="entry name" value="Phosphorylase Kinase, domain 1"/>
    <property type="match status" value="1"/>
</dbReference>
<dbReference type="InterPro" id="IPR017441">
    <property type="entry name" value="Protein_kinase_ATP_BS"/>
</dbReference>
<keyword evidence="5 11" id="KW-0418">Kinase</keyword>
<keyword evidence="6 8" id="KW-0067">ATP-binding</keyword>
<dbReference type="EMBL" id="CCYD01000645">
    <property type="protein sequence ID" value="CEG42782.1"/>
    <property type="molecule type" value="Genomic_DNA"/>
</dbReference>
<dbReference type="OMA" id="PPLKPDC"/>
<dbReference type="PANTHER" id="PTHR24058">
    <property type="entry name" value="DUAL SPECIFICITY PROTEIN KINASE"/>
    <property type="match status" value="1"/>
</dbReference>
<dbReference type="PROSITE" id="PS00108">
    <property type="entry name" value="PROTEIN_KINASE_ST"/>
    <property type="match status" value="1"/>
</dbReference>
<dbReference type="InterPro" id="IPR011009">
    <property type="entry name" value="Kinase-like_dom_sf"/>
</dbReference>
<dbReference type="RefSeq" id="XP_024579151.1">
    <property type="nucleotide sequence ID" value="XM_024728700.1"/>
</dbReference>
<feature type="region of interest" description="Disordered" evidence="9">
    <location>
        <begin position="1"/>
        <end position="187"/>
    </location>
</feature>
<keyword evidence="2" id="KW-0723">Serine/threonine-protein kinase</keyword>
<dbReference type="InterPro" id="IPR050494">
    <property type="entry name" value="Ser_Thr_dual-spec_kinase"/>
</dbReference>
<sequence>MVADSHRASDRSNDRRARRSRRSRSRSTSNSRPRRSSHHRSSKRRSVSRSHSRERSRRSSRHRHSHRRARSRSRDHHKRRRHSSKEKKGKRRSHSGERHKKHHRSSDEKRIKHSSPLKVKAASKADEKHQNDKNVTVLTSTQLSKSKVVEVRKNAKKAEDKSMDDKSTDKERSIDKLESQQKMTLTQTVSQTTVLNSKNSGSPYVEETQAVKLIDAISIIKPEPTTPKPAVDVQSIKADILKALADARSTIAVIKKNGASSSVVTTPTTSVVIESKEVEVPVKVSKEQLSEVIASPKETILSPVKRVFATDNFDMFSMAALDEHAVSMNCEDVASVTVNEVALQSNCDDAEGYYNAIIGEILDGKYRVLGVVGKGVFSTVLRCQCITPLKFGNNKSSLNVVAIKLIRNHDVMRDAAQTELRLLKELGERDLGDKKHCIKLFDSFTHRNHVALVFEPMEMNVREAMKKFGGKGGISIQAVRVFSKHLLIALNHLESCCIIHADIKPDNMLLDAKQTTIKLCDFGSAFKMDEGKQDPTPYLVSRFYRAPEIVLGLTYDKAVDMWSVGCCLYEMFTGKVLFPGSTNNELLKFFMELKGKIPNKLIKKHRQAYIEQFGMEPHFTEDLKFCSRESDRITGKPLLRFMDTMKIKNDLGNNLLAAKSTTDDRKHVLELRNLLDKMFMLDPMKRISVKEALAHPFVRGSLASTS</sequence>
<feature type="domain" description="Protein kinase" evidence="10">
    <location>
        <begin position="366"/>
        <end position="698"/>
    </location>
</feature>
<evidence type="ECO:0000256" key="3">
    <source>
        <dbReference type="ARBA" id="ARBA00022679"/>
    </source>
</evidence>
<dbReference type="GeneID" id="36408086"/>
<feature type="binding site" evidence="8">
    <location>
        <position position="404"/>
    </location>
    <ligand>
        <name>ATP</name>
        <dbReference type="ChEBI" id="CHEBI:30616"/>
    </ligand>
</feature>
<evidence type="ECO:0000256" key="1">
    <source>
        <dbReference type="ARBA" id="ARBA00012513"/>
    </source>
</evidence>
<evidence type="ECO:0000256" key="4">
    <source>
        <dbReference type="ARBA" id="ARBA00022741"/>
    </source>
</evidence>
<dbReference type="Pfam" id="PF00069">
    <property type="entry name" value="Pkinase"/>
    <property type="match status" value="1"/>
</dbReference>
<dbReference type="EC" id="2.7.11.1" evidence="1"/>
<dbReference type="SUPFAM" id="SSF56112">
    <property type="entry name" value="Protein kinase-like (PK-like)"/>
    <property type="match status" value="1"/>
</dbReference>
<feature type="compositionally biased region" description="Basic and acidic residues" evidence="9">
    <location>
        <begin position="1"/>
        <end position="15"/>
    </location>
</feature>
<proteinExistence type="inferred from homology"/>
<feature type="compositionally biased region" description="Basic and acidic residues" evidence="9">
    <location>
        <begin position="123"/>
        <end position="132"/>
    </location>
</feature>
<evidence type="ECO:0000256" key="2">
    <source>
        <dbReference type="ARBA" id="ARBA00022527"/>
    </source>
</evidence>